<accession>A0ABQ8SFL9</accession>
<dbReference type="PRINTS" id="PR00464">
    <property type="entry name" value="EP450II"/>
</dbReference>
<keyword evidence="12 13" id="KW-0472">Membrane</keyword>
<sequence length="458" mass="53193">LFRFNYIIKNLQDCSDMQFLFDSFILNLVTTVTIILTAIYLYFTRHFNFWKKHEIPFVKPTPFVGNLKEVFFQKLDINSHLKNIYNDHKNNPYVGIFSFDRPTLLVNDLDLIKKILVKDSQHFVDHIIAVDEKLDPMFAKILFSLKGRKWRHTRNNVTPTFTSGKIKKMFHIVNTCAQELVHYLHKATADGSAVQTMETMCKYTTDVISSCAFGIESNSLKNPDAEIRGNFRKIFENTLLKGIAGLFMFFAPNLQNFFRLKFVDDEYANFLRKTVWSTVEYREKYGIIRNDFLDCLMELRRKGREMTRGHSTEEVFSKCLTTLRTYLNMTYTNVAGLDGDDFVGMVFSFFIAGFETSASTLTFALYELAFKPEIQAQLRIEICRHQRVTYDALQDMPLLDMVVAGDQREPKVRKSYNAHLTQPVTDRPVCSYRTKTLLSQPGMVEWGDKGWSVVTQSS</sequence>
<keyword evidence="10" id="KW-0408">Iron</keyword>
<comment type="similarity">
    <text evidence="4">Belongs to the cytochrome P450 family.</text>
</comment>
<dbReference type="InterPro" id="IPR050476">
    <property type="entry name" value="Insect_CytP450_Detox"/>
</dbReference>
<dbReference type="InterPro" id="IPR036396">
    <property type="entry name" value="Cyt_P450_sf"/>
</dbReference>
<keyword evidence="5" id="KW-0349">Heme</keyword>
<keyword evidence="6" id="KW-0479">Metal-binding</keyword>
<feature type="transmembrane region" description="Helical" evidence="13">
    <location>
        <begin position="24"/>
        <end position="43"/>
    </location>
</feature>
<evidence type="ECO:0000256" key="3">
    <source>
        <dbReference type="ARBA" id="ARBA00004406"/>
    </source>
</evidence>
<dbReference type="SUPFAM" id="SSF48264">
    <property type="entry name" value="Cytochrome P450"/>
    <property type="match status" value="1"/>
</dbReference>
<evidence type="ECO:0000313" key="14">
    <source>
        <dbReference type="EMBL" id="KAJ4432914.1"/>
    </source>
</evidence>
<keyword evidence="9" id="KW-0560">Oxidoreductase</keyword>
<dbReference type="Proteomes" id="UP001148838">
    <property type="component" value="Unassembled WGS sequence"/>
</dbReference>
<dbReference type="InterPro" id="IPR001128">
    <property type="entry name" value="Cyt_P450"/>
</dbReference>
<evidence type="ECO:0000256" key="5">
    <source>
        <dbReference type="ARBA" id="ARBA00022617"/>
    </source>
</evidence>
<keyword evidence="11" id="KW-0503">Monooxygenase</keyword>
<keyword evidence="15" id="KW-1185">Reference proteome</keyword>
<evidence type="ECO:0000256" key="8">
    <source>
        <dbReference type="ARBA" id="ARBA00022848"/>
    </source>
</evidence>
<dbReference type="EMBL" id="JAJSOF020000027">
    <property type="protein sequence ID" value="KAJ4432914.1"/>
    <property type="molecule type" value="Genomic_DNA"/>
</dbReference>
<dbReference type="InterPro" id="IPR002402">
    <property type="entry name" value="Cyt_P450_E_grp-II"/>
</dbReference>
<protein>
    <recommendedName>
        <fullName evidence="16">Cytochrome P450</fullName>
    </recommendedName>
</protein>
<evidence type="ECO:0000256" key="1">
    <source>
        <dbReference type="ARBA" id="ARBA00001971"/>
    </source>
</evidence>
<reference evidence="14 15" key="1">
    <citation type="journal article" date="2022" name="Allergy">
        <title>Genome assembly and annotation of Periplaneta americana reveal a comprehensive cockroach allergen profile.</title>
        <authorList>
            <person name="Wang L."/>
            <person name="Xiong Q."/>
            <person name="Saelim N."/>
            <person name="Wang L."/>
            <person name="Nong W."/>
            <person name="Wan A.T."/>
            <person name="Shi M."/>
            <person name="Liu X."/>
            <person name="Cao Q."/>
            <person name="Hui J.H.L."/>
            <person name="Sookrung N."/>
            <person name="Leung T.F."/>
            <person name="Tungtrongchitr A."/>
            <person name="Tsui S.K.W."/>
        </authorList>
    </citation>
    <scope>NUCLEOTIDE SEQUENCE [LARGE SCALE GENOMIC DNA]</scope>
    <source>
        <strain evidence="14">PWHHKU_190912</strain>
    </source>
</reference>
<dbReference type="Pfam" id="PF00067">
    <property type="entry name" value="p450"/>
    <property type="match status" value="1"/>
</dbReference>
<proteinExistence type="inferred from homology"/>
<evidence type="ECO:0000256" key="13">
    <source>
        <dbReference type="SAM" id="Phobius"/>
    </source>
</evidence>
<evidence type="ECO:0000256" key="4">
    <source>
        <dbReference type="ARBA" id="ARBA00010617"/>
    </source>
</evidence>
<evidence type="ECO:0000256" key="7">
    <source>
        <dbReference type="ARBA" id="ARBA00022824"/>
    </source>
</evidence>
<feature type="non-terminal residue" evidence="14">
    <location>
        <position position="1"/>
    </location>
</feature>
<comment type="subcellular location">
    <subcellularLocation>
        <location evidence="3">Endoplasmic reticulum membrane</location>
        <topology evidence="3">Peripheral membrane protein</topology>
    </subcellularLocation>
    <subcellularLocation>
        <location evidence="2">Microsome membrane</location>
        <topology evidence="2">Peripheral membrane protein</topology>
    </subcellularLocation>
</comment>
<name>A0ABQ8SFL9_PERAM</name>
<evidence type="ECO:0000256" key="12">
    <source>
        <dbReference type="ARBA" id="ARBA00023136"/>
    </source>
</evidence>
<gene>
    <name evidence="14" type="ORF">ANN_15171</name>
</gene>
<dbReference type="CDD" id="cd11056">
    <property type="entry name" value="CYP6-like"/>
    <property type="match status" value="1"/>
</dbReference>
<keyword evidence="13" id="KW-1133">Transmembrane helix</keyword>
<keyword evidence="8" id="KW-0492">Microsome</keyword>
<evidence type="ECO:0000256" key="10">
    <source>
        <dbReference type="ARBA" id="ARBA00023004"/>
    </source>
</evidence>
<dbReference type="Gene3D" id="1.10.630.10">
    <property type="entry name" value="Cytochrome P450"/>
    <property type="match status" value="1"/>
</dbReference>
<evidence type="ECO:0000256" key="9">
    <source>
        <dbReference type="ARBA" id="ARBA00023002"/>
    </source>
</evidence>
<evidence type="ECO:0000256" key="11">
    <source>
        <dbReference type="ARBA" id="ARBA00023033"/>
    </source>
</evidence>
<evidence type="ECO:0000256" key="6">
    <source>
        <dbReference type="ARBA" id="ARBA00022723"/>
    </source>
</evidence>
<dbReference type="PANTHER" id="PTHR24292">
    <property type="entry name" value="CYTOCHROME P450"/>
    <property type="match status" value="1"/>
</dbReference>
<evidence type="ECO:0000256" key="2">
    <source>
        <dbReference type="ARBA" id="ARBA00004174"/>
    </source>
</evidence>
<comment type="cofactor">
    <cofactor evidence="1">
        <name>heme</name>
        <dbReference type="ChEBI" id="CHEBI:30413"/>
    </cofactor>
</comment>
<keyword evidence="7" id="KW-0256">Endoplasmic reticulum</keyword>
<evidence type="ECO:0008006" key="16">
    <source>
        <dbReference type="Google" id="ProtNLM"/>
    </source>
</evidence>
<dbReference type="PANTHER" id="PTHR24292:SF54">
    <property type="entry name" value="CYP9F3-RELATED"/>
    <property type="match status" value="1"/>
</dbReference>
<evidence type="ECO:0000313" key="15">
    <source>
        <dbReference type="Proteomes" id="UP001148838"/>
    </source>
</evidence>
<organism evidence="14 15">
    <name type="scientific">Periplaneta americana</name>
    <name type="common">American cockroach</name>
    <name type="synonym">Blatta americana</name>
    <dbReference type="NCBI Taxonomy" id="6978"/>
    <lineage>
        <taxon>Eukaryota</taxon>
        <taxon>Metazoa</taxon>
        <taxon>Ecdysozoa</taxon>
        <taxon>Arthropoda</taxon>
        <taxon>Hexapoda</taxon>
        <taxon>Insecta</taxon>
        <taxon>Pterygota</taxon>
        <taxon>Neoptera</taxon>
        <taxon>Polyneoptera</taxon>
        <taxon>Dictyoptera</taxon>
        <taxon>Blattodea</taxon>
        <taxon>Blattoidea</taxon>
        <taxon>Blattidae</taxon>
        <taxon>Blattinae</taxon>
        <taxon>Periplaneta</taxon>
    </lineage>
</organism>
<comment type="caution">
    <text evidence="14">The sequence shown here is derived from an EMBL/GenBank/DDBJ whole genome shotgun (WGS) entry which is preliminary data.</text>
</comment>
<keyword evidence="13" id="KW-0812">Transmembrane</keyword>